<keyword evidence="1" id="KW-0812">Transmembrane</keyword>
<evidence type="ECO:0000256" key="1">
    <source>
        <dbReference type="SAM" id="Phobius"/>
    </source>
</evidence>
<sequence>MARKILNTIIKHGAAIHATQFSFSAKARSVEQMESMMTSQVAHGVVQAIGRLSAFPYWVLGSVGVSVGVGVGVGVGIVVWLTGGKDVALARARAGAGSGATVAVDGTDRDFRQHTASKPRSSV</sequence>
<gene>
    <name evidence="2" type="ORF">UCRPA7_8750</name>
</gene>
<reference evidence="3" key="1">
    <citation type="journal article" date="2013" name="Genome Announc.">
        <title>Draft genome sequence of the ascomycete Phaeoacremonium aleophilum strain UCR-PA7, a causal agent of the esca disease complex in grapevines.</title>
        <authorList>
            <person name="Blanco-Ulate B."/>
            <person name="Rolshausen P."/>
            <person name="Cantu D."/>
        </authorList>
    </citation>
    <scope>NUCLEOTIDE SEQUENCE [LARGE SCALE GENOMIC DNA]</scope>
    <source>
        <strain evidence="3">UCR-PA7</strain>
    </source>
</reference>
<organism evidence="2 3">
    <name type="scientific">Phaeoacremonium minimum (strain UCR-PA7)</name>
    <name type="common">Esca disease fungus</name>
    <name type="synonym">Togninia minima</name>
    <dbReference type="NCBI Taxonomy" id="1286976"/>
    <lineage>
        <taxon>Eukaryota</taxon>
        <taxon>Fungi</taxon>
        <taxon>Dikarya</taxon>
        <taxon>Ascomycota</taxon>
        <taxon>Pezizomycotina</taxon>
        <taxon>Sordariomycetes</taxon>
        <taxon>Sordariomycetidae</taxon>
        <taxon>Togniniales</taxon>
        <taxon>Togniniaceae</taxon>
        <taxon>Phaeoacremonium</taxon>
    </lineage>
</organism>
<dbReference type="KEGG" id="tmn:UCRPA7_8750"/>
<keyword evidence="1" id="KW-0472">Membrane</keyword>
<name>R8B8Z4_PHAM7</name>
<dbReference type="Proteomes" id="UP000014074">
    <property type="component" value="Unassembled WGS sequence"/>
</dbReference>
<dbReference type="HOGENOM" id="CLU_2016806_0_0_1"/>
<dbReference type="RefSeq" id="XP_007919452.1">
    <property type="nucleotide sequence ID" value="XM_007921261.1"/>
</dbReference>
<protein>
    <submittedName>
        <fullName evidence="2">Uncharacterized protein</fullName>
    </submittedName>
</protein>
<dbReference type="EMBL" id="KB933375">
    <property type="protein sequence ID" value="EON95771.1"/>
    <property type="molecule type" value="Genomic_DNA"/>
</dbReference>
<proteinExistence type="predicted"/>
<keyword evidence="1" id="KW-1133">Transmembrane helix</keyword>
<keyword evidence="3" id="KW-1185">Reference proteome</keyword>
<dbReference type="AlphaFoldDB" id="R8B8Z4"/>
<accession>R8B8Z4</accession>
<evidence type="ECO:0000313" key="2">
    <source>
        <dbReference type="EMBL" id="EON95771.1"/>
    </source>
</evidence>
<feature type="transmembrane region" description="Helical" evidence="1">
    <location>
        <begin position="57"/>
        <end position="81"/>
    </location>
</feature>
<evidence type="ECO:0000313" key="3">
    <source>
        <dbReference type="Proteomes" id="UP000014074"/>
    </source>
</evidence>
<dbReference type="GeneID" id="19329633"/>